<organism evidence="3 4">
    <name type="scientific">Cercophora newfieldiana</name>
    <dbReference type="NCBI Taxonomy" id="92897"/>
    <lineage>
        <taxon>Eukaryota</taxon>
        <taxon>Fungi</taxon>
        <taxon>Dikarya</taxon>
        <taxon>Ascomycota</taxon>
        <taxon>Pezizomycotina</taxon>
        <taxon>Sordariomycetes</taxon>
        <taxon>Sordariomycetidae</taxon>
        <taxon>Sordariales</taxon>
        <taxon>Lasiosphaeriaceae</taxon>
        <taxon>Cercophora</taxon>
    </lineage>
</organism>
<evidence type="ECO:0000313" key="3">
    <source>
        <dbReference type="EMBL" id="KAK0655551.1"/>
    </source>
</evidence>
<name>A0AA40CXZ3_9PEZI</name>
<keyword evidence="2" id="KW-0732">Signal</keyword>
<protein>
    <submittedName>
        <fullName evidence="3">Uncharacterized protein</fullName>
    </submittedName>
</protein>
<sequence>MFLLLCFLLDFFLRFGRAPHCYLAVTMAAMIREANNAAADEHVPTAMAKRKAGGYGDMPDTNTPLRLTRKNLARLNALNGTVEDSDDDNDSAYRFEDDSDDTMMKTSTTDSGFEQRAYENGILNPTGLPAATDTTHSSESYPSRPQ</sequence>
<dbReference type="AlphaFoldDB" id="A0AA40CXZ3"/>
<comment type="caution">
    <text evidence="3">The sequence shown here is derived from an EMBL/GenBank/DDBJ whole genome shotgun (WGS) entry which is preliminary data.</text>
</comment>
<reference evidence="3" key="1">
    <citation type="submission" date="2023-06" db="EMBL/GenBank/DDBJ databases">
        <title>Genome-scale phylogeny and comparative genomics of the fungal order Sordariales.</title>
        <authorList>
            <consortium name="Lawrence Berkeley National Laboratory"/>
            <person name="Hensen N."/>
            <person name="Bonometti L."/>
            <person name="Westerberg I."/>
            <person name="Brannstrom I.O."/>
            <person name="Guillou S."/>
            <person name="Cros-Aarteil S."/>
            <person name="Calhoun S."/>
            <person name="Haridas S."/>
            <person name="Kuo A."/>
            <person name="Mondo S."/>
            <person name="Pangilinan J."/>
            <person name="Riley R."/>
            <person name="Labutti K."/>
            <person name="Andreopoulos B."/>
            <person name="Lipzen A."/>
            <person name="Chen C."/>
            <person name="Yanf M."/>
            <person name="Daum C."/>
            <person name="Ng V."/>
            <person name="Clum A."/>
            <person name="Steindorff A."/>
            <person name="Ohm R."/>
            <person name="Martin F."/>
            <person name="Silar P."/>
            <person name="Natvig D."/>
            <person name="Lalanne C."/>
            <person name="Gautier V."/>
            <person name="Ament-Velasquez S.L."/>
            <person name="Kruys A."/>
            <person name="Hutchinson M.I."/>
            <person name="Powell A.J."/>
            <person name="Barry K."/>
            <person name="Miller A.N."/>
            <person name="Grigoriev I.V."/>
            <person name="Debuchy R."/>
            <person name="Gladieux P."/>
            <person name="Thoren M.H."/>
            <person name="Johannesson H."/>
        </authorList>
    </citation>
    <scope>NUCLEOTIDE SEQUENCE</scope>
    <source>
        <strain evidence="3">SMH2532-1</strain>
    </source>
</reference>
<feature type="region of interest" description="Disordered" evidence="1">
    <location>
        <begin position="78"/>
        <end position="146"/>
    </location>
</feature>
<feature type="compositionally biased region" description="Polar residues" evidence="1">
    <location>
        <begin position="132"/>
        <end position="146"/>
    </location>
</feature>
<dbReference type="Proteomes" id="UP001174936">
    <property type="component" value="Unassembled WGS sequence"/>
</dbReference>
<keyword evidence="4" id="KW-1185">Reference proteome</keyword>
<feature type="chain" id="PRO_5041253464" evidence="2">
    <location>
        <begin position="19"/>
        <end position="146"/>
    </location>
</feature>
<gene>
    <name evidence="3" type="ORF">B0T16DRAFT_384401</name>
</gene>
<dbReference type="EMBL" id="JAULSV010000001">
    <property type="protein sequence ID" value="KAK0655551.1"/>
    <property type="molecule type" value="Genomic_DNA"/>
</dbReference>
<proteinExistence type="predicted"/>
<evidence type="ECO:0000256" key="1">
    <source>
        <dbReference type="SAM" id="MobiDB-lite"/>
    </source>
</evidence>
<evidence type="ECO:0000256" key="2">
    <source>
        <dbReference type="SAM" id="SignalP"/>
    </source>
</evidence>
<evidence type="ECO:0000313" key="4">
    <source>
        <dbReference type="Proteomes" id="UP001174936"/>
    </source>
</evidence>
<feature type="signal peptide" evidence="2">
    <location>
        <begin position="1"/>
        <end position="18"/>
    </location>
</feature>
<accession>A0AA40CXZ3</accession>